<sequence length="814" mass="91026">MIISPPFLPTSGATSSNSDVVDPMMDAVDQFELAHGIYPIAFDRRWHTGVHLMPATQSERVRAIADGEVVAYRVCQSAVAGGEGNLDSNPGFVLLKHSTETGDDRSITFYSLYMHLLELDKYLSLGVDGSTLPEFLRMPTAREGQEGGGKKVYRKDVLGLSGRCHGQRHIHFEIFMLPDDFNAYFGSTRLDNKQPTTPTSKDYWGHSHYVIPADQTFLSRPPGADANNKLKDVEFDVLQGGTNAGYALHVETYFHHGNKYTNAWSVGQDGTRTLLTPQPVKESGYEYDLYARATKLYPGCPSDGLELLRFGRILTEHPVLQNGAMNTPAGIAPGIAGNPHPIEQTNPRITWMRVTYAQGQEGYIDAANSRIVKLSDADFPYSMGWTKISEGNTPYGDDGLCDIDDLKKLIGEVAVTSPDAKEYEDEDALSNWVKNNDVVRGKLKGFICEAPTAWSSAHNDTRYAALNEPDGFYGKQKQTNPNGYRDFLNLLKKFQFWDKTGLPDGKLWFFHPLQFVRHFRKCGWLSANEFKQLLPTEVLREASGQTIYYESIPNSYAVGPIAKNHRIPLNKAFRKYNIVSPSRMSALLGNALQETQWLSKLHENNSGMWYYPWDGRGFLQLAHPDNYIKYWDFRGKKSQISQATRDAMAMAKNQANANRPHAQDYIADAVSGVTLPMIQWREDVGDNTNITRDLLSPTDSAGFYWSMTGMARHADKDVNLQRRTVAARRPPDPHHPNVPNPPVQKIFYHSMAFRDASAAVNLPSAVGNPNMHFNGYIARCVAYAHALAVLGDILFPDASGELLLFPEGRTPRRT</sequence>
<evidence type="ECO:0000313" key="2">
    <source>
        <dbReference type="Proteomes" id="UP000675121"/>
    </source>
</evidence>
<gene>
    <name evidence="1" type="ORF">R70211_00326</name>
</gene>
<keyword evidence="2" id="KW-1185">Reference proteome</keyword>
<dbReference type="EMBL" id="CAJNAS010000001">
    <property type="protein sequence ID" value="CAE6858698.1"/>
    <property type="molecule type" value="Genomic_DNA"/>
</dbReference>
<dbReference type="SUPFAM" id="SSF53955">
    <property type="entry name" value="Lysozyme-like"/>
    <property type="match status" value="1"/>
</dbReference>
<comment type="caution">
    <text evidence="1">The sequence shown here is derived from an EMBL/GenBank/DDBJ whole genome shotgun (WGS) entry which is preliminary data.</text>
</comment>
<protein>
    <submittedName>
        <fullName evidence="1">Uncharacterized protein</fullName>
    </submittedName>
</protein>
<dbReference type="RefSeq" id="WP_201138643.1">
    <property type="nucleotide sequence ID" value="NZ_CAJNAS010000001.1"/>
</dbReference>
<proteinExistence type="predicted"/>
<organism evidence="1 2">
    <name type="scientific">Paraburkholderia domus</name>
    <dbReference type="NCBI Taxonomy" id="2793075"/>
    <lineage>
        <taxon>Bacteria</taxon>
        <taxon>Pseudomonadati</taxon>
        <taxon>Pseudomonadota</taxon>
        <taxon>Betaproteobacteria</taxon>
        <taxon>Burkholderiales</taxon>
        <taxon>Burkholderiaceae</taxon>
        <taxon>Paraburkholderia</taxon>
    </lineage>
</organism>
<name>A0A9N8QTY1_9BURK</name>
<dbReference type="InterPro" id="IPR011055">
    <property type="entry name" value="Dup_hybrid_motif"/>
</dbReference>
<accession>A0A9N8QTY1</accession>
<dbReference type="InterPro" id="IPR023346">
    <property type="entry name" value="Lysozyme-like_dom_sf"/>
</dbReference>
<reference evidence="1" key="1">
    <citation type="submission" date="2021-02" db="EMBL/GenBank/DDBJ databases">
        <authorList>
            <person name="Vanwijnsberghe S."/>
        </authorList>
    </citation>
    <scope>NUCLEOTIDE SEQUENCE</scope>
    <source>
        <strain evidence="1">R-70211</strain>
    </source>
</reference>
<evidence type="ECO:0000313" key="1">
    <source>
        <dbReference type="EMBL" id="CAE6858698.1"/>
    </source>
</evidence>
<dbReference type="Gene3D" id="2.70.70.10">
    <property type="entry name" value="Glucose Permease (Domain IIA)"/>
    <property type="match status" value="1"/>
</dbReference>
<dbReference type="AlphaFoldDB" id="A0A9N8QTY1"/>
<dbReference type="Proteomes" id="UP000675121">
    <property type="component" value="Unassembled WGS sequence"/>
</dbReference>
<dbReference type="CDD" id="cd12797">
    <property type="entry name" value="M23_peptidase"/>
    <property type="match status" value="1"/>
</dbReference>